<dbReference type="InterPro" id="IPR010432">
    <property type="entry name" value="RDD"/>
</dbReference>
<evidence type="ECO:0000256" key="5">
    <source>
        <dbReference type="SAM" id="MobiDB-lite"/>
    </source>
</evidence>
<feature type="transmembrane region" description="Helical" evidence="6">
    <location>
        <begin position="132"/>
        <end position="157"/>
    </location>
</feature>
<dbReference type="AlphaFoldDB" id="A0A140DT71"/>
<dbReference type="SUPFAM" id="SSF89550">
    <property type="entry name" value="PHP domain-like"/>
    <property type="match status" value="1"/>
</dbReference>
<keyword evidence="9" id="KW-1185">Reference proteome</keyword>
<keyword evidence="2 6" id="KW-0812">Transmembrane</keyword>
<dbReference type="Gene3D" id="3.20.20.140">
    <property type="entry name" value="Metal-dependent hydrolases"/>
    <property type="match status" value="1"/>
</dbReference>
<accession>A0A140DT71</accession>
<gene>
    <name evidence="8" type="ORF">AALO17_07140</name>
</gene>
<dbReference type="RefSeq" id="WP_286638117.1">
    <property type="nucleotide sequence ID" value="NZ_CAROXG010000025.1"/>
</dbReference>
<dbReference type="GO" id="GO:0004534">
    <property type="term" value="F:5'-3' RNA exonuclease activity"/>
    <property type="evidence" value="ECO:0007669"/>
    <property type="project" value="TreeGrafter"/>
</dbReference>
<dbReference type="GO" id="GO:0016020">
    <property type="term" value="C:membrane"/>
    <property type="evidence" value="ECO:0007669"/>
    <property type="project" value="UniProtKB-SubCell"/>
</dbReference>
<keyword evidence="3 6" id="KW-1133">Transmembrane helix</keyword>
<dbReference type="Pfam" id="PF02811">
    <property type="entry name" value="PHP"/>
    <property type="match status" value="1"/>
</dbReference>
<keyword evidence="4 6" id="KW-0472">Membrane</keyword>
<dbReference type="InterPro" id="IPR016195">
    <property type="entry name" value="Pol/histidinol_Pase-like"/>
</dbReference>
<feature type="domain" description="Polymerase/histidinol phosphatase N-terminal" evidence="7">
    <location>
        <begin position="228"/>
        <end position="294"/>
    </location>
</feature>
<dbReference type="PANTHER" id="PTHR42924:SF3">
    <property type="entry name" value="POLYMERASE_HISTIDINOL PHOSPHATASE N-TERMINAL DOMAIN-CONTAINING PROTEIN"/>
    <property type="match status" value="1"/>
</dbReference>
<comment type="subcellular location">
    <subcellularLocation>
        <location evidence="1">Membrane</location>
        <topology evidence="1">Multi-pass membrane protein</topology>
    </subcellularLocation>
</comment>
<feature type="transmembrane region" description="Helical" evidence="6">
    <location>
        <begin position="40"/>
        <end position="70"/>
    </location>
</feature>
<evidence type="ECO:0000256" key="1">
    <source>
        <dbReference type="ARBA" id="ARBA00004141"/>
    </source>
</evidence>
<name>A0A140DT71_9FIRM</name>
<evidence type="ECO:0000313" key="8">
    <source>
        <dbReference type="EMBL" id="AMK53848.1"/>
    </source>
</evidence>
<reference evidence="8 9" key="1">
    <citation type="journal article" date="2016" name="Gut Pathog.">
        <title>Whole genome sequencing of "Faecalibaculum rodentium" ALO17, isolated from C57BL/6J laboratory mouse feces.</title>
        <authorList>
            <person name="Lim S."/>
            <person name="Chang D.H."/>
            <person name="Ahn S."/>
            <person name="Kim B.C."/>
        </authorList>
    </citation>
    <scope>NUCLEOTIDE SEQUENCE [LARGE SCALE GENOMIC DNA]</scope>
    <source>
        <strain evidence="8 9">Alo17</strain>
    </source>
</reference>
<protein>
    <submittedName>
        <fullName evidence="8">Putative metal-dependent phosphoesterase (PHP family)</fullName>
    </submittedName>
</protein>
<dbReference type="InterPro" id="IPR003141">
    <property type="entry name" value="Pol/His_phosphatase_N"/>
</dbReference>
<feature type="region of interest" description="Disordered" evidence="5">
    <location>
        <begin position="515"/>
        <end position="538"/>
    </location>
</feature>
<dbReference type="CDD" id="cd07438">
    <property type="entry name" value="PHP_HisPPase_AMP"/>
    <property type="match status" value="1"/>
</dbReference>
<feature type="transmembrane region" description="Helical" evidence="6">
    <location>
        <begin position="76"/>
        <end position="96"/>
    </location>
</feature>
<sequence length="538" mass="60781">MNTLRKTYALILKKAQLYRNGGWQYARVLKRTRPDYESHFYAFLIDLNICLLPVYIWIIEFLLILCGILPPHVFDLLFYLMYGLLFLTSVIGLGLVTARLHGQSIGYAYTGLKLVRRDKHPAPAIQVILRQALGIGVPLMVFGIVFEIWGMFLWLVIHMCICLATPHQQNLMDLLLRLVTVRMPDDADLLKGAGQTQETAACPVKEPVKKTVQVREPVRQKPQAVSPIDLHIRSNYSDDAQLDVEEIFKQARAKNMEIISITDHNCARANAPANRLAGLYGIQYIPGVEFDCELEGTRLRILGYYIDWTSPVFDALERDSLKREKDASMVRARLFQETTGIQIDIRSLLESSRFQVISGRDITRMVFHNEETRQLPFVRRYLDTAVSAREARRLFEHDIFGKGGPCYVRPSYPQASHIIRAIHDAGGLAVLANWHLDSLSRQELDRLVKLGIDGVEVFMTGTTEDLTVRLLDMANREKLFVTAGSDYHGPARREEQLGVTGLPEKAEGLVRLFTSAAGNPGKTPAPAGMQTDNRKGNH</sequence>
<organism evidence="8 9">
    <name type="scientific">Faecalibaculum rodentium</name>
    <dbReference type="NCBI Taxonomy" id="1702221"/>
    <lineage>
        <taxon>Bacteria</taxon>
        <taxon>Bacillati</taxon>
        <taxon>Bacillota</taxon>
        <taxon>Erysipelotrichia</taxon>
        <taxon>Erysipelotrichales</taxon>
        <taxon>Erysipelotrichaceae</taxon>
        <taxon>Faecalibaculum</taxon>
    </lineage>
</organism>
<evidence type="ECO:0000259" key="7">
    <source>
        <dbReference type="SMART" id="SM00481"/>
    </source>
</evidence>
<dbReference type="Proteomes" id="UP000069771">
    <property type="component" value="Chromosome"/>
</dbReference>
<dbReference type="GO" id="GO:0035312">
    <property type="term" value="F:5'-3' DNA exonuclease activity"/>
    <property type="evidence" value="ECO:0007669"/>
    <property type="project" value="TreeGrafter"/>
</dbReference>
<proteinExistence type="predicted"/>
<dbReference type="Pfam" id="PF06271">
    <property type="entry name" value="RDD"/>
    <property type="match status" value="1"/>
</dbReference>
<dbReference type="KEGG" id="fro:AALO17_07140"/>
<evidence type="ECO:0000256" key="2">
    <source>
        <dbReference type="ARBA" id="ARBA00022692"/>
    </source>
</evidence>
<evidence type="ECO:0000313" key="9">
    <source>
        <dbReference type="Proteomes" id="UP000069771"/>
    </source>
</evidence>
<dbReference type="InterPro" id="IPR004013">
    <property type="entry name" value="PHP_dom"/>
</dbReference>
<dbReference type="InterPro" id="IPR052018">
    <property type="entry name" value="PHP_domain"/>
</dbReference>
<evidence type="ECO:0000256" key="3">
    <source>
        <dbReference type="ARBA" id="ARBA00022989"/>
    </source>
</evidence>
<dbReference type="EMBL" id="CP011391">
    <property type="protein sequence ID" value="AMK53848.1"/>
    <property type="molecule type" value="Genomic_DNA"/>
</dbReference>
<dbReference type="STRING" id="1702221.AALO17_07140"/>
<dbReference type="SMART" id="SM00481">
    <property type="entry name" value="POLIIIAc"/>
    <property type="match status" value="1"/>
</dbReference>
<evidence type="ECO:0000256" key="6">
    <source>
        <dbReference type="SAM" id="Phobius"/>
    </source>
</evidence>
<evidence type="ECO:0000256" key="4">
    <source>
        <dbReference type="ARBA" id="ARBA00023136"/>
    </source>
</evidence>
<dbReference type="Gene3D" id="1.10.150.650">
    <property type="match status" value="1"/>
</dbReference>
<dbReference type="PANTHER" id="PTHR42924">
    <property type="entry name" value="EXONUCLEASE"/>
    <property type="match status" value="1"/>
</dbReference>